<evidence type="ECO:0000256" key="2">
    <source>
        <dbReference type="PROSITE-ProRule" id="PRU00504"/>
    </source>
</evidence>
<evidence type="ECO:0000256" key="3">
    <source>
        <dbReference type="SAM" id="SignalP"/>
    </source>
</evidence>
<accession>A0A7S0PVT5</accession>
<dbReference type="PROSITE" id="PS51125">
    <property type="entry name" value="NHL"/>
    <property type="match status" value="1"/>
</dbReference>
<protein>
    <recommendedName>
        <fullName evidence="5">Peptidylamidoglycolate lyase</fullName>
    </recommendedName>
</protein>
<dbReference type="InterPro" id="IPR011042">
    <property type="entry name" value="6-blade_b-propeller_TolB-like"/>
</dbReference>
<dbReference type="PANTHER" id="PTHR24104:SF25">
    <property type="entry name" value="PROTEIN LIN-41"/>
    <property type="match status" value="1"/>
</dbReference>
<dbReference type="Gene3D" id="2.120.10.30">
    <property type="entry name" value="TolB, C-terminal domain"/>
    <property type="match status" value="2"/>
</dbReference>
<reference evidence="4" key="1">
    <citation type="submission" date="2021-01" db="EMBL/GenBank/DDBJ databases">
        <authorList>
            <person name="Corre E."/>
            <person name="Pelletier E."/>
            <person name="Niang G."/>
            <person name="Scheremetjew M."/>
            <person name="Finn R."/>
            <person name="Kale V."/>
            <person name="Holt S."/>
            <person name="Cochrane G."/>
            <person name="Meng A."/>
            <person name="Brown T."/>
            <person name="Cohen L."/>
        </authorList>
    </citation>
    <scope>NUCLEOTIDE SEQUENCE</scope>
</reference>
<proteinExistence type="predicted"/>
<dbReference type="AlphaFoldDB" id="A0A7S0PVT5"/>
<evidence type="ECO:0000256" key="1">
    <source>
        <dbReference type="ARBA" id="ARBA00022737"/>
    </source>
</evidence>
<dbReference type="CDD" id="cd05819">
    <property type="entry name" value="NHL"/>
    <property type="match status" value="1"/>
</dbReference>
<evidence type="ECO:0008006" key="5">
    <source>
        <dbReference type="Google" id="ProtNLM"/>
    </source>
</evidence>
<sequence>MVSSTFYFALFMTLLRPIACAHDKFFPYFFDNINSKHPYTSITRPGPEFGRSELEGPEGVVADDQGNVYIADTWNHRIQKYDKEGDLVSSWGSRGSGDEELDQPEGMAIFNGILHIADRYNNRIQRTDLEGNFLEAIGSPTRSDFSEPTDISFDREGNMYVVEYISERIQKLDQDGTHVADFDKGCSASGQLRGSSCETSSVAVDSEGNVYAAYINHKVVKYSSTGDVLATINIAGNGTPKSIAVDSEDNIFVVDSANKKVLMYDALSEYIGCFGEFPYAAYISIGKDDHMYVADSITSHIEKFMMGPRKTGDFDTDQSVQAMAR</sequence>
<organism evidence="4">
    <name type="scientific">Asterionellopsis glacialis</name>
    <dbReference type="NCBI Taxonomy" id="33640"/>
    <lineage>
        <taxon>Eukaryota</taxon>
        <taxon>Sar</taxon>
        <taxon>Stramenopiles</taxon>
        <taxon>Ochrophyta</taxon>
        <taxon>Bacillariophyta</taxon>
        <taxon>Fragilariophyceae</taxon>
        <taxon>Fragilariophycidae</taxon>
        <taxon>Fragilariales</taxon>
        <taxon>Fragilariaceae</taxon>
        <taxon>Asterionellopsis</taxon>
    </lineage>
</organism>
<dbReference type="Pfam" id="PF01436">
    <property type="entry name" value="NHL"/>
    <property type="match status" value="1"/>
</dbReference>
<evidence type="ECO:0000313" key="4">
    <source>
        <dbReference type="EMBL" id="CAD8596195.1"/>
    </source>
</evidence>
<keyword evidence="3" id="KW-0732">Signal</keyword>
<name>A0A7S0PVT5_9STRA</name>
<feature type="chain" id="PRO_5031326631" description="Peptidylamidoglycolate lyase" evidence="3">
    <location>
        <begin position="21"/>
        <end position="325"/>
    </location>
</feature>
<dbReference type="InterPro" id="IPR050952">
    <property type="entry name" value="TRIM-NHL_E3_ligases"/>
</dbReference>
<feature type="repeat" description="NHL" evidence="2">
    <location>
        <begin position="48"/>
        <end position="84"/>
    </location>
</feature>
<dbReference type="InterPro" id="IPR001258">
    <property type="entry name" value="NHL_repeat"/>
</dbReference>
<gene>
    <name evidence="4" type="ORF">AGLA0713_LOCUS1023</name>
</gene>
<dbReference type="SUPFAM" id="SSF101898">
    <property type="entry name" value="NHL repeat"/>
    <property type="match status" value="1"/>
</dbReference>
<keyword evidence="1" id="KW-0677">Repeat</keyword>
<dbReference type="EMBL" id="HBEX01001549">
    <property type="protein sequence ID" value="CAD8596195.1"/>
    <property type="molecule type" value="Transcribed_RNA"/>
</dbReference>
<feature type="signal peptide" evidence="3">
    <location>
        <begin position="1"/>
        <end position="20"/>
    </location>
</feature>
<dbReference type="PANTHER" id="PTHR24104">
    <property type="entry name" value="E3 UBIQUITIN-PROTEIN LIGASE NHLRC1-RELATED"/>
    <property type="match status" value="1"/>
</dbReference>